<evidence type="ECO:0000313" key="2">
    <source>
        <dbReference type="EMBL" id="ATZ80522.1"/>
    </source>
</evidence>
<dbReference type="EMBL" id="MF782455">
    <property type="protein sequence ID" value="ATZ80522.1"/>
    <property type="molecule type" value="Genomic_DNA"/>
</dbReference>
<evidence type="ECO:0000313" key="3">
    <source>
        <dbReference type="Proteomes" id="UP000240325"/>
    </source>
</evidence>
<dbReference type="Proteomes" id="UP000240325">
    <property type="component" value="Segment"/>
</dbReference>
<feature type="region of interest" description="Disordered" evidence="1">
    <location>
        <begin position="1"/>
        <end position="21"/>
    </location>
</feature>
<gene>
    <name evidence="2" type="ORF">BMW23_0470</name>
</gene>
<organism evidence="2">
    <name type="scientific">Bodo saltans virus</name>
    <dbReference type="NCBI Taxonomy" id="2024608"/>
    <lineage>
        <taxon>Viruses</taxon>
        <taxon>Varidnaviria</taxon>
        <taxon>Bamfordvirae</taxon>
        <taxon>Nucleocytoviricota</taxon>
        <taxon>Megaviricetes</taxon>
        <taxon>Imitervirales</taxon>
        <taxon>Mimiviridae</taxon>
        <taxon>Klosneuvirinae</taxon>
        <taxon>Theiavirus</taxon>
        <taxon>Theiavirus salishense</taxon>
    </lineage>
</organism>
<sequence length="41" mass="4392">MLKIGQSAGKTPKSVMLGHGDPSTTMYTQSVCDGCWFSIID</sequence>
<keyword evidence="3" id="KW-1185">Reference proteome</keyword>
<protein>
    <submittedName>
        <fullName evidence="2">Uncharacterized protein</fullName>
    </submittedName>
</protein>
<reference evidence="2" key="1">
    <citation type="journal article" date="2017" name="Elife">
        <title>The kinetoplastid-infecting Bodo saltans virus (BsV), a window into the most abundant giant viruses in the sea.</title>
        <authorList>
            <person name="Deeg C.M."/>
            <person name="Chow C.-E.T."/>
            <person name="Suttle C.A."/>
        </authorList>
    </citation>
    <scope>NUCLEOTIDE SEQUENCE</scope>
    <source>
        <strain evidence="2">NG1</strain>
    </source>
</reference>
<proteinExistence type="predicted"/>
<name>A0A2H4UUB3_9VIRU</name>
<evidence type="ECO:0000256" key="1">
    <source>
        <dbReference type="SAM" id="MobiDB-lite"/>
    </source>
</evidence>
<accession>A0A2H4UUB3</accession>